<feature type="domain" description="DUF1214" evidence="2">
    <location>
        <begin position="71"/>
        <end position="168"/>
    </location>
</feature>
<dbReference type="InterPro" id="IPR012038">
    <property type="entry name" value="UCP009471"/>
</dbReference>
<evidence type="ECO:0000313" key="4">
    <source>
        <dbReference type="Proteomes" id="UP001165565"/>
    </source>
</evidence>
<dbReference type="Proteomes" id="UP001165565">
    <property type="component" value="Unassembled WGS sequence"/>
</dbReference>
<dbReference type="PIRSF" id="PIRSF009471">
    <property type="entry name" value="UCP009471"/>
    <property type="match status" value="1"/>
</dbReference>
<accession>A0AA41ZH12</accession>
<reference evidence="3" key="1">
    <citation type="submission" date="2022-06" db="EMBL/GenBank/DDBJ databases">
        <title>Sphingomonas sp. nov. isolated from rhizosphere soil of tomato.</title>
        <authorList>
            <person name="Dong H."/>
            <person name="Gao R."/>
        </authorList>
    </citation>
    <scope>NUCLEOTIDE SEQUENCE</scope>
    <source>
        <strain evidence="3">MMSM24</strain>
    </source>
</reference>
<dbReference type="PANTHER" id="PTHR36509">
    <property type="entry name" value="BLL3101 PROTEIN"/>
    <property type="match status" value="1"/>
</dbReference>
<dbReference type="PANTHER" id="PTHR36509:SF2">
    <property type="entry name" value="BLL3101 PROTEIN"/>
    <property type="match status" value="1"/>
</dbReference>
<keyword evidence="4" id="KW-1185">Reference proteome</keyword>
<evidence type="ECO:0000256" key="1">
    <source>
        <dbReference type="SAM" id="MobiDB-lite"/>
    </source>
</evidence>
<dbReference type="EMBL" id="JANFAV010000007">
    <property type="protein sequence ID" value="MCW6535543.1"/>
    <property type="molecule type" value="Genomic_DNA"/>
</dbReference>
<dbReference type="SUPFAM" id="SSF160935">
    <property type="entry name" value="VPA0735-like"/>
    <property type="match status" value="1"/>
</dbReference>
<dbReference type="RefSeq" id="WP_265269117.1">
    <property type="nucleotide sequence ID" value="NZ_JANFAV010000007.1"/>
</dbReference>
<evidence type="ECO:0000313" key="3">
    <source>
        <dbReference type="EMBL" id="MCW6535543.1"/>
    </source>
</evidence>
<evidence type="ECO:0000259" key="2">
    <source>
        <dbReference type="Pfam" id="PF06742"/>
    </source>
</evidence>
<dbReference type="InterPro" id="IPR037049">
    <property type="entry name" value="DUF1214_C_sf"/>
</dbReference>
<protein>
    <submittedName>
        <fullName evidence="3">DUF1214 domain-containing protein</fullName>
    </submittedName>
</protein>
<feature type="region of interest" description="Disordered" evidence="1">
    <location>
        <begin position="166"/>
        <end position="189"/>
    </location>
</feature>
<dbReference type="Gene3D" id="2.60.120.600">
    <property type="entry name" value="Domain of unknown function DUF1214, C-terminal domain"/>
    <property type="match status" value="1"/>
</dbReference>
<gene>
    <name evidence="3" type="ORF">NEE01_12205</name>
</gene>
<name>A0AA41ZH12_9SPHN</name>
<organism evidence="3 4">
    <name type="scientific">Sphingomonas lycopersici</name>
    <dbReference type="NCBI Taxonomy" id="2951807"/>
    <lineage>
        <taxon>Bacteria</taxon>
        <taxon>Pseudomonadati</taxon>
        <taxon>Pseudomonadota</taxon>
        <taxon>Alphaproteobacteria</taxon>
        <taxon>Sphingomonadales</taxon>
        <taxon>Sphingomonadaceae</taxon>
        <taxon>Sphingomonas</taxon>
    </lineage>
</organism>
<sequence length="189" mass="20319">MKPLVRYLVLGVVGVVAGLGSAIYTVRAGALGSNVQIGPWTTGMDFGTADQSMRTRAVVALRGLLALPAREARYYTASVDDAGRPLNGRCSYRITGGQLPGRWWSLTLYDSAGYLTGGGPYSVESAAIPAENQARWTVLVSPVRQPGLWLPTAGLKHFDLTLRTYLPPDEGRTNPARDQLPSIRQEACS</sequence>
<dbReference type="AlphaFoldDB" id="A0AA41ZH12"/>
<dbReference type="Pfam" id="PF06742">
    <property type="entry name" value="DUF1214"/>
    <property type="match status" value="1"/>
</dbReference>
<dbReference type="InterPro" id="IPR010621">
    <property type="entry name" value="DUF1214"/>
</dbReference>
<comment type="caution">
    <text evidence="3">The sequence shown here is derived from an EMBL/GenBank/DDBJ whole genome shotgun (WGS) entry which is preliminary data.</text>
</comment>
<proteinExistence type="predicted"/>